<name>A0A9P9ICQ4_9PLEO</name>
<reference evidence="3" key="1">
    <citation type="journal article" date="2021" name="Nat. Commun.">
        <title>Genetic determinants of endophytism in the Arabidopsis root mycobiome.</title>
        <authorList>
            <person name="Mesny F."/>
            <person name="Miyauchi S."/>
            <person name="Thiergart T."/>
            <person name="Pickel B."/>
            <person name="Atanasova L."/>
            <person name="Karlsson M."/>
            <person name="Huettel B."/>
            <person name="Barry K.W."/>
            <person name="Haridas S."/>
            <person name="Chen C."/>
            <person name="Bauer D."/>
            <person name="Andreopoulos W."/>
            <person name="Pangilinan J."/>
            <person name="LaButti K."/>
            <person name="Riley R."/>
            <person name="Lipzen A."/>
            <person name="Clum A."/>
            <person name="Drula E."/>
            <person name="Henrissat B."/>
            <person name="Kohler A."/>
            <person name="Grigoriev I.V."/>
            <person name="Martin F.M."/>
            <person name="Hacquard S."/>
        </authorList>
    </citation>
    <scope>NUCLEOTIDE SEQUENCE</scope>
    <source>
        <strain evidence="3">MPI-CAGE-CH-0243</strain>
    </source>
</reference>
<dbReference type="AlphaFoldDB" id="A0A9P9ICQ4"/>
<feature type="transmembrane region" description="Helical" evidence="1">
    <location>
        <begin position="147"/>
        <end position="171"/>
    </location>
</feature>
<feature type="domain" description="DUF2470" evidence="2">
    <location>
        <begin position="13"/>
        <end position="86"/>
    </location>
</feature>
<gene>
    <name evidence="3" type="ORF">B0J11DRAFT_99609</name>
</gene>
<evidence type="ECO:0000256" key="1">
    <source>
        <dbReference type="SAM" id="Phobius"/>
    </source>
</evidence>
<keyword evidence="1" id="KW-0472">Membrane</keyword>
<dbReference type="PANTHER" id="PTHR37783">
    <property type="entry name" value="MEMBRANE PROTEIN, PUTATIVE (AFU_ORTHOLOGUE AFUA_1G04315)-RELATED"/>
    <property type="match status" value="1"/>
</dbReference>
<sequence>MATPEAQEAAARERIIKHMNADHQDSIQRYLEVTEKPWFYELPSARMTDISLSQMKFTYGNGKNAVIPFDPPLKSLREARERVVQLDKDALQSLNRSSIPIKTFIPPTAHPVHLFNFTQCFITYVVFSRAGNLEPGSLLYDNLLFRLPAFAALCLSIRPYLISIMVLIHAFETVLMMRKLNRHGLRPLDKNWWLWVGTCFVEGITSFRRLDGWINERRKEKESKKH</sequence>
<dbReference type="PANTHER" id="PTHR37783:SF1">
    <property type="entry name" value="MEMBRANE PROTEIN, PUTATIVE (AFU_ORTHOLOGUE AFUA_1G04315)-RELATED"/>
    <property type="match status" value="1"/>
</dbReference>
<evidence type="ECO:0000313" key="3">
    <source>
        <dbReference type="EMBL" id="KAH7116733.1"/>
    </source>
</evidence>
<evidence type="ECO:0000313" key="4">
    <source>
        <dbReference type="Proteomes" id="UP000700596"/>
    </source>
</evidence>
<keyword evidence="1" id="KW-0812">Transmembrane</keyword>
<comment type="caution">
    <text evidence="3">The sequence shown here is derived from an EMBL/GenBank/DDBJ whole genome shotgun (WGS) entry which is preliminary data.</text>
</comment>
<dbReference type="Gene3D" id="3.20.180.10">
    <property type="entry name" value="PNP-oxidase-like"/>
    <property type="match status" value="1"/>
</dbReference>
<dbReference type="InterPro" id="IPR037119">
    <property type="entry name" value="Haem_oxidase_HugZ-like_sf"/>
</dbReference>
<dbReference type="EMBL" id="JAGMWT010000014">
    <property type="protein sequence ID" value="KAH7116733.1"/>
    <property type="molecule type" value="Genomic_DNA"/>
</dbReference>
<organism evidence="3 4">
    <name type="scientific">Dendryphion nanum</name>
    <dbReference type="NCBI Taxonomy" id="256645"/>
    <lineage>
        <taxon>Eukaryota</taxon>
        <taxon>Fungi</taxon>
        <taxon>Dikarya</taxon>
        <taxon>Ascomycota</taxon>
        <taxon>Pezizomycotina</taxon>
        <taxon>Dothideomycetes</taxon>
        <taxon>Pleosporomycetidae</taxon>
        <taxon>Pleosporales</taxon>
        <taxon>Torulaceae</taxon>
        <taxon>Dendryphion</taxon>
    </lineage>
</organism>
<evidence type="ECO:0000259" key="2">
    <source>
        <dbReference type="Pfam" id="PF10615"/>
    </source>
</evidence>
<dbReference type="InterPro" id="IPR019595">
    <property type="entry name" value="DUF2470"/>
</dbReference>
<dbReference type="OrthoDB" id="5553410at2759"/>
<protein>
    <submittedName>
        <fullName evidence="3">Integral membrane protein-like protein</fullName>
    </submittedName>
</protein>
<keyword evidence="4" id="KW-1185">Reference proteome</keyword>
<dbReference type="Pfam" id="PF10615">
    <property type="entry name" value="DUF2470"/>
    <property type="match status" value="1"/>
</dbReference>
<accession>A0A9P9ICQ4</accession>
<dbReference type="Proteomes" id="UP000700596">
    <property type="component" value="Unassembled WGS sequence"/>
</dbReference>
<keyword evidence="1" id="KW-1133">Transmembrane helix</keyword>
<proteinExistence type="predicted"/>